<dbReference type="Gene3D" id="3.10.450.70">
    <property type="entry name" value="Disulphide bond isomerase, DsbC/G, N-terminal"/>
    <property type="match status" value="1"/>
</dbReference>
<keyword evidence="5" id="KW-1015">Disulfide bond</keyword>
<evidence type="ECO:0000256" key="6">
    <source>
        <dbReference type="ARBA" id="ARBA00023284"/>
    </source>
</evidence>
<dbReference type="InterPro" id="IPR033954">
    <property type="entry name" value="DiS-bond_Isoase_DsbC/G"/>
</dbReference>
<evidence type="ECO:0000256" key="3">
    <source>
        <dbReference type="ARBA" id="ARBA00022729"/>
    </source>
</evidence>
<dbReference type="SUPFAM" id="SSF52833">
    <property type="entry name" value="Thioredoxin-like"/>
    <property type="match status" value="1"/>
</dbReference>
<evidence type="ECO:0000313" key="10">
    <source>
        <dbReference type="EMBL" id="MBJ6801870.1"/>
    </source>
</evidence>
<dbReference type="InterPro" id="IPR018950">
    <property type="entry name" value="DiS-bond_isomerase_DsbC/G_N"/>
</dbReference>
<evidence type="ECO:0000313" key="11">
    <source>
        <dbReference type="Proteomes" id="UP000641025"/>
    </source>
</evidence>
<dbReference type="InterPro" id="IPR011767">
    <property type="entry name" value="GLR_AS"/>
</dbReference>
<keyword evidence="6" id="KW-0676">Redox-active center</keyword>
<evidence type="ECO:0000259" key="8">
    <source>
        <dbReference type="Pfam" id="PF10411"/>
    </source>
</evidence>
<dbReference type="CDD" id="cd03020">
    <property type="entry name" value="DsbA_DsbC_DsbG"/>
    <property type="match status" value="1"/>
</dbReference>
<evidence type="ECO:0000256" key="7">
    <source>
        <dbReference type="SAM" id="SignalP"/>
    </source>
</evidence>
<feature type="signal peptide" evidence="7">
    <location>
        <begin position="1"/>
        <end position="28"/>
    </location>
</feature>
<feature type="chain" id="PRO_5045800204" evidence="7">
    <location>
        <begin position="29"/>
        <end position="265"/>
    </location>
</feature>
<feature type="domain" description="Disulphide bond isomerase DsbC/G N-terminal" evidence="8">
    <location>
        <begin position="57"/>
        <end position="104"/>
    </location>
</feature>
<keyword evidence="11" id="KW-1185">Reference proteome</keyword>
<feature type="domain" description="Thioredoxin-like fold" evidence="9">
    <location>
        <begin position="140"/>
        <end position="264"/>
    </location>
</feature>
<dbReference type="SUPFAM" id="SSF54423">
    <property type="entry name" value="DsbC/DsbG N-terminal domain-like"/>
    <property type="match status" value="1"/>
</dbReference>
<accession>A0ABS0YV73</accession>
<name>A0ABS0YV73_9BACT</name>
<dbReference type="Proteomes" id="UP000641025">
    <property type="component" value="Unassembled WGS sequence"/>
</dbReference>
<proteinExistence type="inferred from homology"/>
<keyword evidence="4" id="KW-0574">Periplasm</keyword>
<dbReference type="InterPro" id="IPR009094">
    <property type="entry name" value="DiS-bond_isomerase_DsbC/G_N_sf"/>
</dbReference>
<keyword evidence="3 7" id="KW-0732">Signal</keyword>
<dbReference type="Gene3D" id="3.40.30.10">
    <property type="entry name" value="Glutaredoxin"/>
    <property type="match status" value="1"/>
</dbReference>
<dbReference type="Pfam" id="PF10411">
    <property type="entry name" value="DsbC_N"/>
    <property type="match status" value="1"/>
</dbReference>
<comment type="caution">
    <text evidence="10">The sequence shown here is derived from an EMBL/GenBank/DDBJ whole genome shotgun (WGS) entry which is preliminary data.</text>
</comment>
<dbReference type="InterPro" id="IPR036249">
    <property type="entry name" value="Thioredoxin-like_sf"/>
</dbReference>
<evidence type="ECO:0000259" key="9">
    <source>
        <dbReference type="Pfam" id="PF13098"/>
    </source>
</evidence>
<evidence type="ECO:0000256" key="5">
    <source>
        <dbReference type="ARBA" id="ARBA00023157"/>
    </source>
</evidence>
<evidence type="ECO:0000256" key="4">
    <source>
        <dbReference type="ARBA" id="ARBA00022764"/>
    </source>
</evidence>
<dbReference type="PANTHER" id="PTHR35272:SF3">
    <property type="entry name" value="THIOL:DISULFIDE INTERCHANGE PROTEIN DSBC"/>
    <property type="match status" value="1"/>
</dbReference>
<dbReference type="PROSITE" id="PS00195">
    <property type="entry name" value="GLUTAREDOXIN_1"/>
    <property type="match status" value="1"/>
</dbReference>
<comment type="similarity">
    <text evidence="2">Belongs to the thioredoxin family. DsbC subfamily.</text>
</comment>
<dbReference type="EMBL" id="JAEMHK010000014">
    <property type="protein sequence ID" value="MBJ6801870.1"/>
    <property type="molecule type" value="Genomic_DNA"/>
</dbReference>
<gene>
    <name evidence="10" type="ORF">JFN90_17220</name>
</gene>
<dbReference type="PANTHER" id="PTHR35272">
    <property type="entry name" value="THIOL:DISULFIDE INTERCHANGE PROTEIN DSBC-RELATED"/>
    <property type="match status" value="1"/>
</dbReference>
<dbReference type="InterPro" id="IPR051470">
    <property type="entry name" value="Thiol:disulfide_interchange"/>
</dbReference>
<reference evidence="10 11" key="1">
    <citation type="submission" date="2020-12" db="EMBL/GenBank/DDBJ databases">
        <title>Geomonas sp. Red259, isolated from paddy soil.</title>
        <authorList>
            <person name="Xu Z."/>
            <person name="Zhang Z."/>
            <person name="Masuda Y."/>
            <person name="Itoh H."/>
            <person name="Senoo K."/>
        </authorList>
    </citation>
    <scope>NUCLEOTIDE SEQUENCE [LARGE SCALE GENOMIC DNA]</scope>
    <source>
        <strain evidence="10 11">Red259</strain>
    </source>
</reference>
<sequence length="265" mass="28731">MSFAKNLSRFFAACFTLVIIAFAAPAFAMSEGCSGDCASCHSITLQEATGLLKGIGPVTGVKPALVRGLYEVTFEQGGKTGVAYLDYAKKYLIAGQVFDIATRQPVATSTQAKQEQKAAKERLDPATISTDHALVLGNPKGKKKLFVFTDPECPFCAKAHVELKKLVSLEPDLCIYIKLYPLKIHPRSYDKSRVILSKGSVELLEKSFAGQALPAATEKDAKKPVDDTVKFAESNGMYSTPTLVLSDGRILVGYRDAKAMQELLR</sequence>
<dbReference type="RefSeq" id="WP_199396354.1">
    <property type="nucleotide sequence ID" value="NZ_JAEMHK010000014.1"/>
</dbReference>
<dbReference type="Pfam" id="PF13098">
    <property type="entry name" value="Thioredoxin_2"/>
    <property type="match status" value="1"/>
</dbReference>
<dbReference type="InterPro" id="IPR012336">
    <property type="entry name" value="Thioredoxin-like_fold"/>
</dbReference>
<evidence type="ECO:0000256" key="2">
    <source>
        <dbReference type="ARBA" id="ARBA00009813"/>
    </source>
</evidence>
<organism evidence="10 11">
    <name type="scientific">Geomonas propionica</name>
    <dbReference type="NCBI Taxonomy" id="2798582"/>
    <lineage>
        <taxon>Bacteria</taxon>
        <taxon>Pseudomonadati</taxon>
        <taxon>Thermodesulfobacteriota</taxon>
        <taxon>Desulfuromonadia</taxon>
        <taxon>Geobacterales</taxon>
        <taxon>Geobacteraceae</taxon>
        <taxon>Geomonas</taxon>
    </lineage>
</organism>
<evidence type="ECO:0000256" key="1">
    <source>
        <dbReference type="ARBA" id="ARBA00004418"/>
    </source>
</evidence>
<comment type="subcellular location">
    <subcellularLocation>
        <location evidence="1">Periplasm</location>
    </subcellularLocation>
</comment>
<protein>
    <submittedName>
        <fullName evidence="10">DsbC family protein</fullName>
    </submittedName>
</protein>